<reference evidence="1" key="2">
    <citation type="submission" date="2025-03" db="EMBL/GenBank/DDBJ databases">
        <authorList>
            <consortium name="ELIXIR-Norway"/>
            <consortium name="Elixir Norway"/>
        </authorList>
    </citation>
    <scope>NUCLEOTIDE SEQUENCE</scope>
</reference>
<reference evidence="1" key="1">
    <citation type="submission" date="2023-05" db="EMBL/GenBank/DDBJ databases">
        <authorList>
            <consortium name="ELIXIR-Norway"/>
        </authorList>
    </citation>
    <scope>NUCLEOTIDE SEQUENCE</scope>
</reference>
<gene>
    <name evidence="1" type="ORF">MRATA1EN22A_LOCUS3759</name>
</gene>
<dbReference type="Proteomes" id="UP001162501">
    <property type="component" value="Chromosome 11"/>
</dbReference>
<evidence type="ECO:0000313" key="2">
    <source>
        <dbReference type="Proteomes" id="UP001162501"/>
    </source>
</evidence>
<dbReference type="EMBL" id="OX596095">
    <property type="protein sequence ID" value="CAM9525143.1"/>
    <property type="molecule type" value="Genomic_DNA"/>
</dbReference>
<name>A0AC59YAC8_RANTA</name>
<evidence type="ECO:0000313" key="1">
    <source>
        <dbReference type="EMBL" id="CAM9525143.1"/>
    </source>
</evidence>
<sequence length="132" mass="14714">MPLPTPGPLLCASLHSELSSLPSSGHGASSTHLKKLPPQKGPCCPGWPSHLVLLLGCFRYVLTTLKRLCKFTPSVLSRFHPQLQRRRILVCFVLCCDSHTENELNQCLLNKWMHNPMSESRDGVWLLTQGEG</sequence>
<organism evidence="1 2">
    <name type="scientific">Rangifer tarandus platyrhynchus</name>
    <name type="common">Svalbard reindeer</name>
    <dbReference type="NCBI Taxonomy" id="3082113"/>
    <lineage>
        <taxon>Eukaryota</taxon>
        <taxon>Metazoa</taxon>
        <taxon>Chordata</taxon>
        <taxon>Craniata</taxon>
        <taxon>Vertebrata</taxon>
        <taxon>Euteleostomi</taxon>
        <taxon>Mammalia</taxon>
        <taxon>Eutheria</taxon>
        <taxon>Laurasiatheria</taxon>
        <taxon>Artiodactyla</taxon>
        <taxon>Ruminantia</taxon>
        <taxon>Pecora</taxon>
        <taxon>Cervidae</taxon>
        <taxon>Odocoileinae</taxon>
        <taxon>Rangifer</taxon>
    </lineage>
</organism>
<protein>
    <submittedName>
        <fullName evidence="1">Uncharacterized protein</fullName>
    </submittedName>
</protein>
<accession>A0AC59YAC8</accession>
<proteinExistence type="predicted"/>